<proteinExistence type="predicted"/>
<dbReference type="EMBL" id="OX451736">
    <property type="protein sequence ID" value="CAI8587401.1"/>
    <property type="molecule type" value="Genomic_DNA"/>
</dbReference>
<evidence type="ECO:0000313" key="1">
    <source>
        <dbReference type="EMBL" id="CAI8587401.1"/>
    </source>
</evidence>
<sequence length="93" mass="10574">MNSKRRCAIKIRMSEEDIVEGEVNEGVIGYFDGFTGEESTTAWCEGCEEDECDDEEMRIVVGVFHGRGRMGEKKRERDICVLGFVFLVLDEGE</sequence>
<name>A0AAV0YNS1_VICFA</name>
<keyword evidence="2" id="KW-1185">Reference proteome</keyword>
<dbReference type="AlphaFoldDB" id="A0AAV0YNS1"/>
<gene>
    <name evidence="1" type="ORF">VFH_I297920</name>
</gene>
<evidence type="ECO:0000313" key="2">
    <source>
        <dbReference type="Proteomes" id="UP001157006"/>
    </source>
</evidence>
<reference evidence="1 2" key="1">
    <citation type="submission" date="2023-01" db="EMBL/GenBank/DDBJ databases">
        <authorList>
            <person name="Kreplak J."/>
        </authorList>
    </citation>
    <scope>NUCLEOTIDE SEQUENCE [LARGE SCALE GENOMIC DNA]</scope>
</reference>
<accession>A0AAV0YNS1</accession>
<dbReference type="Proteomes" id="UP001157006">
    <property type="component" value="Chromosome 1L"/>
</dbReference>
<organism evidence="1 2">
    <name type="scientific">Vicia faba</name>
    <name type="common">Broad bean</name>
    <name type="synonym">Faba vulgaris</name>
    <dbReference type="NCBI Taxonomy" id="3906"/>
    <lineage>
        <taxon>Eukaryota</taxon>
        <taxon>Viridiplantae</taxon>
        <taxon>Streptophyta</taxon>
        <taxon>Embryophyta</taxon>
        <taxon>Tracheophyta</taxon>
        <taxon>Spermatophyta</taxon>
        <taxon>Magnoliopsida</taxon>
        <taxon>eudicotyledons</taxon>
        <taxon>Gunneridae</taxon>
        <taxon>Pentapetalae</taxon>
        <taxon>rosids</taxon>
        <taxon>fabids</taxon>
        <taxon>Fabales</taxon>
        <taxon>Fabaceae</taxon>
        <taxon>Papilionoideae</taxon>
        <taxon>50 kb inversion clade</taxon>
        <taxon>NPAAA clade</taxon>
        <taxon>Hologalegina</taxon>
        <taxon>IRL clade</taxon>
        <taxon>Fabeae</taxon>
        <taxon>Vicia</taxon>
    </lineage>
</organism>
<protein>
    <submittedName>
        <fullName evidence="1">Uncharacterized protein</fullName>
    </submittedName>
</protein>